<feature type="transmembrane region" description="Helical" evidence="7">
    <location>
        <begin position="115"/>
        <end position="137"/>
    </location>
</feature>
<keyword evidence="6 7" id="KW-0472">Membrane</keyword>
<feature type="transmembrane region" description="Helical" evidence="7">
    <location>
        <begin position="181"/>
        <end position="214"/>
    </location>
</feature>
<dbReference type="Pfam" id="PF05977">
    <property type="entry name" value="MFS_3"/>
    <property type="match status" value="1"/>
</dbReference>
<comment type="caution">
    <text evidence="8">The sequence shown here is derived from an EMBL/GenBank/DDBJ whole genome shotgun (WGS) entry which is preliminary data.</text>
</comment>
<reference evidence="8 9" key="1">
    <citation type="submission" date="2024-11" db="EMBL/GenBank/DDBJ databases">
        <title>Identification and Characterization of a Novel Fosfomycin Bacillithiol Transferase FosB8 in Paenibacillus illinoisensis.</title>
        <authorList>
            <person name="Lu W."/>
        </authorList>
    </citation>
    <scope>NUCLEOTIDE SEQUENCE [LARGE SCALE GENOMIC DNA]</scope>
    <source>
        <strain evidence="8 9">WP77</strain>
    </source>
</reference>
<name>A0ABW8HT96_9BACL</name>
<sequence>MGIIPSTEPEAIGYEDGQAVLREENKVPPKLWQHVTFRRILYGYGISVFGDCFNGIAISLWVLQTTGSAKSMAAVQICNMAVSFLFGSLAGTVADRLDRRRLMLTSDVFRGVMAIFIAIGLFGLHVPFPVLLLMLSLSMFSSLFQAPAFHASVASMVGREHIQQATGAIHLVDNLARISGLAAAGIAVAAFGGFVAILITGATFLLSAVCVLMAGRFPEVRRSDDQQTTFVQEWRAHSPISTAVL</sequence>
<dbReference type="InterPro" id="IPR010290">
    <property type="entry name" value="TM_effector"/>
</dbReference>
<accession>A0ABW8HT96</accession>
<dbReference type="PANTHER" id="PTHR43266:SF2">
    <property type="entry name" value="MAJOR FACILITATOR SUPERFAMILY (MFS) PROFILE DOMAIN-CONTAINING PROTEIN"/>
    <property type="match status" value="1"/>
</dbReference>
<keyword evidence="4 7" id="KW-0812">Transmembrane</keyword>
<keyword evidence="3" id="KW-1003">Cell membrane</keyword>
<dbReference type="SUPFAM" id="SSF103473">
    <property type="entry name" value="MFS general substrate transporter"/>
    <property type="match status" value="1"/>
</dbReference>
<protein>
    <submittedName>
        <fullName evidence="8">MFS transporter</fullName>
    </submittedName>
</protein>
<evidence type="ECO:0000256" key="7">
    <source>
        <dbReference type="SAM" id="Phobius"/>
    </source>
</evidence>
<dbReference type="EMBL" id="JBIYSL010000002">
    <property type="protein sequence ID" value="MFK0522860.1"/>
    <property type="molecule type" value="Genomic_DNA"/>
</dbReference>
<feature type="transmembrane region" description="Helical" evidence="7">
    <location>
        <begin position="74"/>
        <end position="94"/>
    </location>
</feature>
<evidence type="ECO:0000256" key="6">
    <source>
        <dbReference type="ARBA" id="ARBA00023136"/>
    </source>
</evidence>
<dbReference type="Gene3D" id="1.20.1250.20">
    <property type="entry name" value="MFS general substrate transporter like domains"/>
    <property type="match status" value="1"/>
</dbReference>
<dbReference type="PANTHER" id="PTHR43266">
    <property type="entry name" value="MACROLIDE-EFFLUX PROTEIN"/>
    <property type="match status" value="1"/>
</dbReference>
<dbReference type="Proteomes" id="UP001618531">
    <property type="component" value="Unassembled WGS sequence"/>
</dbReference>
<comment type="subcellular location">
    <subcellularLocation>
        <location evidence="1">Cell membrane</location>
        <topology evidence="1">Multi-pass membrane protein</topology>
    </subcellularLocation>
</comment>
<evidence type="ECO:0000256" key="5">
    <source>
        <dbReference type="ARBA" id="ARBA00022989"/>
    </source>
</evidence>
<keyword evidence="2" id="KW-0813">Transport</keyword>
<evidence type="ECO:0000313" key="8">
    <source>
        <dbReference type="EMBL" id="MFK0522860.1"/>
    </source>
</evidence>
<organism evidence="8 9">
    <name type="scientific">Paenibacillus illinoisensis</name>
    <dbReference type="NCBI Taxonomy" id="59845"/>
    <lineage>
        <taxon>Bacteria</taxon>
        <taxon>Bacillati</taxon>
        <taxon>Bacillota</taxon>
        <taxon>Bacilli</taxon>
        <taxon>Bacillales</taxon>
        <taxon>Paenibacillaceae</taxon>
        <taxon>Paenibacillus</taxon>
    </lineage>
</organism>
<proteinExistence type="predicted"/>
<evidence type="ECO:0000256" key="2">
    <source>
        <dbReference type="ARBA" id="ARBA00022448"/>
    </source>
</evidence>
<evidence type="ECO:0000256" key="1">
    <source>
        <dbReference type="ARBA" id="ARBA00004651"/>
    </source>
</evidence>
<evidence type="ECO:0000256" key="3">
    <source>
        <dbReference type="ARBA" id="ARBA00022475"/>
    </source>
</evidence>
<evidence type="ECO:0000313" key="9">
    <source>
        <dbReference type="Proteomes" id="UP001618531"/>
    </source>
</evidence>
<evidence type="ECO:0000256" key="4">
    <source>
        <dbReference type="ARBA" id="ARBA00022692"/>
    </source>
</evidence>
<keyword evidence="9" id="KW-1185">Reference proteome</keyword>
<gene>
    <name evidence="8" type="ORF">ACINKY_11705</name>
</gene>
<dbReference type="RefSeq" id="WP_402874939.1">
    <property type="nucleotide sequence ID" value="NZ_JBIYSL010000002.1"/>
</dbReference>
<keyword evidence="5 7" id="KW-1133">Transmembrane helix</keyword>
<dbReference type="InterPro" id="IPR036259">
    <property type="entry name" value="MFS_trans_sf"/>
</dbReference>
<feature type="transmembrane region" description="Helical" evidence="7">
    <location>
        <begin position="40"/>
        <end position="62"/>
    </location>
</feature>